<dbReference type="SUPFAM" id="SSF51735">
    <property type="entry name" value="NAD(P)-binding Rossmann-fold domains"/>
    <property type="match status" value="1"/>
</dbReference>
<evidence type="ECO:0000313" key="3">
    <source>
        <dbReference type="EMBL" id="QLG45246.1"/>
    </source>
</evidence>
<dbReference type="CDD" id="cd08946">
    <property type="entry name" value="SDR_e"/>
    <property type="match status" value="1"/>
</dbReference>
<evidence type="ECO:0000259" key="2">
    <source>
        <dbReference type="Pfam" id="PF01370"/>
    </source>
</evidence>
<dbReference type="KEGG" id="cagg:HYG79_07765"/>
<dbReference type="InterPro" id="IPR001509">
    <property type="entry name" value="Epimerase_deHydtase"/>
</dbReference>
<dbReference type="EMBL" id="CP058595">
    <property type="protein sequence ID" value="QLG45246.1"/>
    <property type="molecule type" value="Genomic_DNA"/>
</dbReference>
<protein>
    <submittedName>
        <fullName evidence="3">NAD(P)-dependent oxidoreductase</fullName>
    </submittedName>
</protein>
<reference evidence="3 4" key="1">
    <citation type="journal article" date="2006" name="Int. J. Syst. Evol. Microbiol.">
        <title>Costertonia aggregata gen. nov., sp. nov., a mesophilic marine bacterium of the family Flavobacteriaceae, isolated from a mature biofilm.</title>
        <authorList>
            <person name="Kwon K.K."/>
            <person name="Lee Y.K."/>
            <person name="Lee H.K."/>
        </authorList>
    </citation>
    <scope>NUCLEOTIDE SEQUENCE [LARGE SCALE GENOMIC DNA]</scope>
    <source>
        <strain evidence="3 4">KCCM 42265</strain>
    </source>
</reference>
<keyword evidence="4" id="KW-1185">Reference proteome</keyword>
<sequence length="292" mass="33419">MKNVLVFGGFGFLGHYLVKELLKRGFNVSVADISEEKELKDQVDYTHCDISDEAQVKAVFKKEIFDIVYNLAGFANLDNAIKFPVKTMNLNVIGNMYILEQCIKHKIKKFVYASSAYAMSNKGSFYGISKLASEKIIEQYHKKYDLPFVILRYGSVYSERAYDNNYIYNLVKEAVLEKKINHHGDGNEIREYIHAADAAKLSVDVIESDLFLNLHVILTGTERMKRSELFQMIKEILNGEVVVNCQDTGYQNHYKFTPYSFEPSVSKKLTANPHIDMGQGLLECIRAVHKNK</sequence>
<dbReference type="Proteomes" id="UP000509302">
    <property type="component" value="Chromosome"/>
</dbReference>
<dbReference type="Gene3D" id="3.40.50.720">
    <property type="entry name" value="NAD(P)-binding Rossmann-like Domain"/>
    <property type="match status" value="1"/>
</dbReference>
<proteinExistence type="inferred from homology"/>
<evidence type="ECO:0000313" key="4">
    <source>
        <dbReference type="Proteomes" id="UP000509302"/>
    </source>
</evidence>
<gene>
    <name evidence="3" type="ORF">HYG79_07765</name>
</gene>
<comment type="similarity">
    <text evidence="1">Belongs to the NAD(P)-dependent epimerase/dehydratase family.</text>
</comment>
<dbReference type="PANTHER" id="PTHR43000">
    <property type="entry name" value="DTDP-D-GLUCOSE 4,6-DEHYDRATASE-RELATED"/>
    <property type="match status" value="1"/>
</dbReference>
<organism evidence="3 4">
    <name type="scientific">Costertonia aggregata</name>
    <dbReference type="NCBI Taxonomy" id="343403"/>
    <lineage>
        <taxon>Bacteria</taxon>
        <taxon>Pseudomonadati</taxon>
        <taxon>Bacteroidota</taxon>
        <taxon>Flavobacteriia</taxon>
        <taxon>Flavobacteriales</taxon>
        <taxon>Flavobacteriaceae</taxon>
        <taxon>Costertonia</taxon>
    </lineage>
</organism>
<dbReference type="InterPro" id="IPR036291">
    <property type="entry name" value="NAD(P)-bd_dom_sf"/>
</dbReference>
<dbReference type="Pfam" id="PF01370">
    <property type="entry name" value="Epimerase"/>
    <property type="match status" value="1"/>
</dbReference>
<feature type="domain" description="NAD-dependent epimerase/dehydratase" evidence="2">
    <location>
        <begin position="4"/>
        <end position="208"/>
    </location>
</feature>
<accession>A0A7H9AP93</accession>
<dbReference type="AlphaFoldDB" id="A0A7H9AP93"/>
<evidence type="ECO:0000256" key="1">
    <source>
        <dbReference type="ARBA" id="ARBA00007637"/>
    </source>
</evidence>
<name>A0A7H9AP93_9FLAO</name>
<dbReference type="RefSeq" id="WP_179241535.1">
    <property type="nucleotide sequence ID" value="NZ_CP058595.1"/>
</dbReference>